<dbReference type="PIRSF" id="PIRSF006305">
    <property type="entry name" value="Maf"/>
    <property type="match status" value="1"/>
</dbReference>
<dbReference type="HAMAP" id="MF_00528">
    <property type="entry name" value="Maf"/>
    <property type="match status" value="1"/>
</dbReference>
<evidence type="ECO:0000256" key="1">
    <source>
        <dbReference type="ARBA" id="ARBA00001968"/>
    </source>
</evidence>
<comment type="similarity">
    <text evidence="3">Belongs to the Maf family.</text>
</comment>
<name>A0A6J4T9N0_9ACTN</name>
<comment type="catalytic activity">
    <reaction evidence="3">
        <text>a 2'-deoxyribonucleoside 5'-triphosphate + H2O = a 2'-deoxyribonucleoside 5'-phosphate + diphosphate + H(+)</text>
        <dbReference type="Rhea" id="RHEA:44644"/>
        <dbReference type="ChEBI" id="CHEBI:15377"/>
        <dbReference type="ChEBI" id="CHEBI:15378"/>
        <dbReference type="ChEBI" id="CHEBI:33019"/>
        <dbReference type="ChEBI" id="CHEBI:61560"/>
        <dbReference type="ChEBI" id="CHEBI:65317"/>
        <dbReference type="EC" id="3.6.1.9"/>
    </reaction>
</comment>
<dbReference type="SUPFAM" id="SSF52972">
    <property type="entry name" value="ITPase-like"/>
    <property type="match status" value="1"/>
</dbReference>
<dbReference type="Gene3D" id="3.90.950.10">
    <property type="match status" value="1"/>
</dbReference>
<dbReference type="EMBL" id="CADCVU010000200">
    <property type="protein sequence ID" value="CAA9517796.1"/>
    <property type="molecule type" value="Genomic_DNA"/>
</dbReference>
<keyword evidence="3" id="KW-0963">Cytoplasm</keyword>
<dbReference type="InterPro" id="IPR029001">
    <property type="entry name" value="ITPase-like_fam"/>
</dbReference>
<comment type="subcellular location">
    <subcellularLocation>
        <location evidence="3">Cytoplasm</location>
    </subcellularLocation>
</comment>
<evidence type="ECO:0000256" key="2">
    <source>
        <dbReference type="ARBA" id="ARBA00022801"/>
    </source>
</evidence>
<feature type="active site" description="Proton acceptor" evidence="3">
    <location>
        <position position="66"/>
    </location>
</feature>
<proteinExistence type="inferred from homology"/>
<dbReference type="InterPro" id="IPR003697">
    <property type="entry name" value="Maf-like"/>
</dbReference>
<comment type="catalytic activity">
    <reaction evidence="3">
        <text>a ribonucleoside 5'-triphosphate + H2O = a ribonucleoside 5'-phosphate + diphosphate + H(+)</text>
        <dbReference type="Rhea" id="RHEA:23996"/>
        <dbReference type="ChEBI" id="CHEBI:15377"/>
        <dbReference type="ChEBI" id="CHEBI:15378"/>
        <dbReference type="ChEBI" id="CHEBI:33019"/>
        <dbReference type="ChEBI" id="CHEBI:58043"/>
        <dbReference type="ChEBI" id="CHEBI:61557"/>
        <dbReference type="EC" id="3.6.1.9"/>
    </reaction>
</comment>
<reference evidence="4" key="1">
    <citation type="submission" date="2020-02" db="EMBL/GenBank/DDBJ databases">
        <authorList>
            <person name="Meier V. D."/>
        </authorList>
    </citation>
    <scope>NUCLEOTIDE SEQUENCE</scope>
    <source>
        <strain evidence="4">AVDCRST_MAG45</strain>
    </source>
</reference>
<dbReference type="GO" id="GO:0009117">
    <property type="term" value="P:nucleotide metabolic process"/>
    <property type="evidence" value="ECO:0007669"/>
    <property type="project" value="UniProtKB-KW"/>
</dbReference>
<dbReference type="PANTHER" id="PTHR43213">
    <property type="entry name" value="BIFUNCTIONAL DTTP/UTP PYROPHOSPHATASE/METHYLTRANSFERASE PROTEIN-RELATED"/>
    <property type="match status" value="1"/>
</dbReference>
<keyword evidence="3" id="KW-0546">Nucleotide metabolism</keyword>
<dbReference type="EC" id="3.6.1.9" evidence="3"/>
<comment type="cofactor">
    <cofactor evidence="1 3">
        <name>a divalent metal cation</name>
        <dbReference type="ChEBI" id="CHEBI:60240"/>
    </cofactor>
</comment>
<dbReference type="GO" id="GO:0047429">
    <property type="term" value="F:nucleoside triphosphate diphosphatase activity"/>
    <property type="evidence" value="ECO:0007669"/>
    <property type="project" value="UniProtKB-EC"/>
</dbReference>
<accession>A0A6J4T9N0</accession>
<dbReference type="Pfam" id="PF02545">
    <property type="entry name" value="Maf"/>
    <property type="match status" value="1"/>
</dbReference>
<protein>
    <recommendedName>
        <fullName evidence="3">Nucleoside triphosphate pyrophosphatase</fullName>
        <ecNumber evidence="3">3.6.1.9</ecNumber>
    </recommendedName>
    <alternativeName>
        <fullName evidence="3">Nucleotide pyrophosphatase</fullName>
        <shortName evidence="3">Nucleotide PPase</shortName>
    </alternativeName>
</protein>
<dbReference type="PANTHER" id="PTHR43213:SF5">
    <property type="entry name" value="BIFUNCTIONAL DTTP_UTP PYROPHOSPHATASE_METHYLTRANSFERASE PROTEIN-RELATED"/>
    <property type="match status" value="1"/>
</dbReference>
<dbReference type="CDD" id="cd00555">
    <property type="entry name" value="Maf"/>
    <property type="match status" value="1"/>
</dbReference>
<evidence type="ECO:0000313" key="4">
    <source>
        <dbReference type="EMBL" id="CAA9517796.1"/>
    </source>
</evidence>
<organism evidence="4">
    <name type="scientific">uncultured Solirubrobacterales bacterium</name>
    <dbReference type="NCBI Taxonomy" id="768556"/>
    <lineage>
        <taxon>Bacteria</taxon>
        <taxon>Bacillati</taxon>
        <taxon>Actinomycetota</taxon>
        <taxon>Thermoleophilia</taxon>
        <taxon>Solirubrobacterales</taxon>
        <taxon>environmental samples</taxon>
    </lineage>
</organism>
<keyword evidence="2 3" id="KW-0378">Hydrolase</keyword>
<comment type="function">
    <text evidence="3">Nucleoside triphosphate pyrophosphatase. May have a dual role in cell division arrest and in preventing the incorporation of modified nucleotides into cellular nucleic acids.</text>
</comment>
<comment type="caution">
    <text evidence="3">Lacks conserved residue(s) required for the propagation of feature annotation.</text>
</comment>
<dbReference type="AlphaFoldDB" id="A0A6J4T9N0"/>
<sequence length="185" mass="19912">MTTVRALTLASRSPQRRAILTQLGVDFRVEVPAVEETEEGVPRDLVLENARRKAEAGAGALVLGVDTTVALEGRSYGKPDSREEARATLGALGGREHEVWSAIALRDGGRLATATSRTRVRFRTLRADELDWYVSTEEWRGRAGGYAIQARGAALVESIDGDFWNVVGLPVAALMGLAPQLVVSA</sequence>
<gene>
    <name evidence="4" type="ORF">AVDCRST_MAG45-2307</name>
</gene>
<dbReference type="GO" id="GO:0005737">
    <property type="term" value="C:cytoplasm"/>
    <property type="evidence" value="ECO:0007669"/>
    <property type="project" value="UniProtKB-SubCell"/>
</dbReference>
<evidence type="ECO:0000256" key="3">
    <source>
        <dbReference type="HAMAP-Rule" id="MF_00528"/>
    </source>
</evidence>
<dbReference type="NCBIfam" id="TIGR00172">
    <property type="entry name" value="maf"/>
    <property type="match status" value="1"/>
</dbReference>